<evidence type="ECO:0000313" key="1">
    <source>
        <dbReference type="EMBL" id="GGM68225.1"/>
    </source>
</evidence>
<accession>A0AA37BQ41</accession>
<protein>
    <submittedName>
        <fullName evidence="1">Uncharacterized protein</fullName>
    </submittedName>
</protein>
<comment type="caution">
    <text evidence="1">The sequence shown here is derived from an EMBL/GenBank/DDBJ whole genome shotgun (WGS) entry which is preliminary data.</text>
</comment>
<keyword evidence="2" id="KW-1185">Reference proteome</keyword>
<dbReference type="RefSeq" id="WP_188679695.1">
    <property type="nucleotide sequence ID" value="NZ_BMNY01000001.1"/>
</dbReference>
<reference evidence="1" key="2">
    <citation type="submission" date="2022-09" db="EMBL/GenBank/DDBJ databases">
        <authorList>
            <person name="Sun Q."/>
            <person name="Ohkuma M."/>
        </authorList>
    </citation>
    <scope>NUCLEOTIDE SEQUENCE</scope>
    <source>
        <strain evidence="1">JCM 13583</strain>
    </source>
</reference>
<dbReference type="EMBL" id="BMNY01000001">
    <property type="protein sequence ID" value="GGM68225.1"/>
    <property type="molecule type" value="Genomic_DNA"/>
</dbReference>
<organism evidence="1 2">
    <name type="scientific">Thermogymnomonas acidicola</name>
    <dbReference type="NCBI Taxonomy" id="399579"/>
    <lineage>
        <taxon>Archaea</taxon>
        <taxon>Methanobacteriati</taxon>
        <taxon>Thermoplasmatota</taxon>
        <taxon>Thermoplasmata</taxon>
        <taxon>Thermoplasmatales</taxon>
        <taxon>Thermogymnomonas</taxon>
    </lineage>
</organism>
<proteinExistence type="predicted"/>
<name>A0AA37BQ41_9ARCH</name>
<reference evidence="1" key="1">
    <citation type="journal article" date="2014" name="Int. J. Syst. Evol. Microbiol.">
        <title>Complete genome sequence of Corynebacterium casei LMG S-19264T (=DSM 44701T), isolated from a smear-ripened cheese.</title>
        <authorList>
            <consortium name="US DOE Joint Genome Institute (JGI-PGF)"/>
            <person name="Walter F."/>
            <person name="Albersmeier A."/>
            <person name="Kalinowski J."/>
            <person name="Ruckert C."/>
        </authorList>
    </citation>
    <scope>NUCLEOTIDE SEQUENCE</scope>
    <source>
        <strain evidence="1">JCM 13583</strain>
    </source>
</reference>
<evidence type="ECO:0000313" key="2">
    <source>
        <dbReference type="Proteomes" id="UP000632195"/>
    </source>
</evidence>
<sequence>MSEENTIIELANECSLRYVQEFDYRYSLDRPPVNEAFLGGVIEIVRDIYPYIVGFAIERVYELVKKKITERMERSASQLIKVNKVLNVFGNNSVLLYGDVRPFFEIPKGSRLYFYNVKFQNKMPSNANPINLQTRLVIPEGVDLVLQNVTIVYNGELGKFIKEYSAPSVFLVRVYGIAS</sequence>
<gene>
    <name evidence="1" type="ORF">GCM10007108_02870</name>
</gene>
<dbReference type="Proteomes" id="UP000632195">
    <property type="component" value="Unassembled WGS sequence"/>
</dbReference>
<dbReference type="AlphaFoldDB" id="A0AA37BQ41"/>